<dbReference type="InterPro" id="IPR006597">
    <property type="entry name" value="Sel1-like"/>
</dbReference>
<feature type="compositionally biased region" description="Low complexity" evidence="2">
    <location>
        <begin position="44"/>
        <end position="84"/>
    </location>
</feature>
<evidence type="ECO:0008006" key="5">
    <source>
        <dbReference type="Google" id="ProtNLM"/>
    </source>
</evidence>
<keyword evidence="1" id="KW-0677">Repeat</keyword>
<dbReference type="Proteomes" id="UP000469890">
    <property type="component" value="Unassembled WGS sequence"/>
</dbReference>
<sequence>MAEITAINPSIEDTDLQRPTNDILINNKQVPPHQQPDTISPNPSTHSASSSIASSSANDSFGSIPNTVRSSSSSTSNNQNRHNSVTSNQSEQLLNHSHLKPGRDASLLSYAQTINMYRENAKKTNNPDIQCDFAIFMIEAAKQLPDNDASKNQYLSEAEKLLKQLSLKGHAGAQYNLAKLLESGSLNKKGKPELDKAFSLYVQASKHFHVDASNRAAKCYEHGLGCRQNGSKAVLFYKKAASLGHPGAMYRLGLAYMNGEMGVSKNDKEAVKWFNRSVEAATPEYPDAIYELALLHINGVPNVIFVDLAYAVVLLNQAAEMGHGAAAFKLGECYEYGKLNCQPDPALSIHYYTIAAEKGNKDACFALTAWYLVGSPGVLPQSDENAYIWAKRAADMGLPKAEYAVGYFSEVGIGCQKDTAQAVEWYKKAAKNGDKRAIQKLQGKITEEKIPTEKKKSMSQEDCVIM</sequence>
<dbReference type="SMART" id="SM00671">
    <property type="entry name" value="SEL1"/>
    <property type="match status" value="7"/>
</dbReference>
<feature type="region of interest" description="Disordered" evidence="2">
    <location>
        <begin position="1"/>
        <end position="92"/>
    </location>
</feature>
<dbReference type="AlphaFoldDB" id="A0A8H4BRA3"/>
<name>A0A8H4BRA3_MUCCL</name>
<dbReference type="InterPro" id="IPR011990">
    <property type="entry name" value="TPR-like_helical_dom_sf"/>
</dbReference>
<evidence type="ECO:0000313" key="3">
    <source>
        <dbReference type="EMBL" id="KAF1806754.1"/>
    </source>
</evidence>
<evidence type="ECO:0000256" key="2">
    <source>
        <dbReference type="SAM" id="MobiDB-lite"/>
    </source>
</evidence>
<dbReference type="Gene3D" id="1.25.40.10">
    <property type="entry name" value="Tetratricopeptide repeat domain"/>
    <property type="match status" value="2"/>
</dbReference>
<evidence type="ECO:0000313" key="4">
    <source>
        <dbReference type="Proteomes" id="UP000469890"/>
    </source>
</evidence>
<proteinExistence type="predicted"/>
<gene>
    <name evidence="3" type="ORF">FB192DRAFT_1352194</name>
</gene>
<comment type="caution">
    <text evidence="3">The sequence shown here is derived from an EMBL/GenBank/DDBJ whole genome shotgun (WGS) entry which is preliminary data.</text>
</comment>
<feature type="compositionally biased region" description="Polar residues" evidence="2">
    <location>
        <begin position="17"/>
        <end position="29"/>
    </location>
</feature>
<organism evidence="3 4">
    <name type="scientific">Mucor circinelloides f. lusitanicus</name>
    <name type="common">Mucor racemosus var. lusitanicus</name>
    <dbReference type="NCBI Taxonomy" id="29924"/>
    <lineage>
        <taxon>Eukaryota</taxon>
        <taxon>Fungi</taxon>
        <taxon>Fungi incertae sedis</taxon>
        <taxon>Mucoromycota</taxon>
        <taxon>Mucoromycotina</taxon>
        <taxon>Mucoromycetes</taxon>
        <taxon>Mucorales</taxon>
        <taxon>Mucorineae</taxon>
        <taxon>Mucoraceae</taxon>
        <taxon>Mucor</taxon>
    </lineage>
</organism>
<protein>
    <recommendedName>
        <fullName evidence="5">HCP-like protein</fullName>
    </recommendedName>
</protein>
<dbReference type="EMBL" id="JAAECE010000001">
    <property type="protein sequence ID" value="KAF1806754.1"/>
    <property type="molecule type" value="Genomic_DNA"/>
</dbReference>
<accession>A0A8H4BRA3</accession>
<dbReference type="SUPFAM" id="SSF81901">
    <property type="entry name" value="HCP-like"/>
    <property type="match status" value="1"/>
</dbReference>
<dbReference type="PANTHER" id="PTHR46430">
    <property type="entry name" value="PROTEIN SKT5-RELATED"/>
    <property type="match status" value="1"/>
</dbReference>
<evidence type="ECO:0000256" key="1">
    <source>
        <dbReference type="ARBA" id="ARBA00022737"/>
    </source>
</evidence>
<dbReference type="InterPro" id="IPR051726">
    <property type="entry name" value="Chitin_Synth_Reg"/>
</dbReference>
<dbReference type="PANTHER" id="PTHR46430:SF1">
    <property type="entry name" value="CHITIN SYNTHASE REGULATOR SKT5-RELATED"/>
    <property type="match status" value="1"/>
</dbReference>
<dbReference type="Pfam" id="PF08238">
    <property type="entry name" value="Sel1"/>
    <property type="match status" value="7"/>
</dbReference>
<reference evidence="3 4" key="1">
    <citation type="submission" date="2019-09" db="EMBL/GenBank/DDBJ databases">
        <authorList>
            <consortium name="DOE Joint Genome Institute"/>
            <person name="Mondo S.J."/>
            <person name="Navarro-Mendoza M.I."/>
            <person name="Perez-Arques C."/>
            <person name="Panchal S."/>
            <person name="Nicolas F.E."/>
            <person name="Ganguly P."/>
            <person name="Pangilinan J."/>
            <person name="Grigoriev I."/>
            <person name="Heitman J."/>
            <person name="Sanya K."/>
            <person name="Garre V."/>
        </authorList>
    </citation>
    <scope>NUCLEOTIDE SEQUENCE [LARGE SCALE GENOMIC DNA]</scope>
    <source>
        <strain evidence="3 4">MU402</strain>
    </source>
</reference>